<comment type="caution">
    <text evidence="2">The sequence shown here is derived from an EMBL/GenBank/DDBJ whole genome shotgun (WGS) entry which is preliminary data.</text>
</comment>
<sequence>MIINLAVWFGLHTLFSKVVTWRLGWFALDVPDPLVLPTLVLTAAAAVAIFRYQASIIGTLLAYAVAGLV</sequence>
<dbReference type="EMBL" id="WISP01000146">
    <property type="protein sequence ID" value="MQW05882.1"/>
    <property type="molecule type" value="Genomic_DNA"/>
</dbReference>
<keyword evidence="1" id="KW-1133">Transmembrane helix</keyword>
<evidence type="ECO:0000313" key="2">
    <source>
        <dbReference type="EMBL" id="MQW05882.1"/>
    </source>
</evidence>
<evidence type="ECO:0000256" key="1">
    <source>
        <dbReference type="SAM" id="Phobius"/>
    </source>
</evidence>
<gene>
    <name evidence="2" type="ORF">GHK45_19655</name>
</gene>
<dbReference type="RefSeq" id="WP_017263661.1">
    <property type="nucleotide sequence ID" value="NZ_CP019585.1"/>
</dbReference>
<protein>
    <submittedName>
        <fullName evidence="2">Uncharacterized protein</fullName>
    </submittedName>
</protein>
<proteinExistence type="predicted"/>
<organism evidence="2">
    <name type="scientific">Rhizobium meliloti</name>
    <name type="common">Ensifer meliloti</name>
    <name type="synonym">Sinorhizobium meliloti</name>
    <dbReference type="NCBI Taxonomy" id="382"/>
    <lineage>
        <taxon>Bacteria</taxon>
        <taxon>Pseudomonadati</taxon>
        <taxon>Pseudomonadota</taxon>
        <taxon>Alphaproteobacteria</taxon>
        <taxon>Hyphomicrobiales</taxon>
        <taxon>Rhizobiaceae</taxon>
        <taxon>Sinorhizobium/Ensifer group</taxon>
        <taxon>Sinorhizobium</taxon>
    </lineage>
</organism>
<reference evidence="2" key="1">
    <citation type="journal article" date="2013" name="Genome Biol.">
        <title>Comparative genomics of the core and accessory genomes of 48 Sinorhizobium strains comprising five genospecies.</title>
        <authorList>
            <person name="Sugawara M."/>
            <person name="Epstein B."/>
            <person name="Badgley B.D."/>
            <person name="Unno T."/>
            <person name="Xu L."/>
            <person name="Reese J."/>
            <person name="Gyaneshwar P."/>
            <person name="Denny R."/>
            <person name="Mudge J."/>
            <person name="Bharti A.K."/>
            <person name="Farmer A.D."/>
            <person name="May G.D."/>
            <person name="Woodward J.E."/>
            <person name="Medigue C."/>
            <person name="Vallenet D."/>
            <person name="Lajus A."/>
            <person name="Rouy Z."/>
            <person name="Martinez-Vaz B."/>
            <person name="Tiffin P."/>
            <person name="Young N.D."/>
            <person name="Sadowsky M.J."/>
        </authorList>
    </citation>
    <scope>NUCLEOTIDE SEQUENCE</scope>
    <source>
        <strain evidence="2">M30</strain>
    </source>
</reference>
<keyword evidence="1" id="KW-0472">Membrane</keyword>
<accession>A0A6A7ZW53</accession>
<feature type="transmembrane region" description="Helical" evidence="1">
    <location>
        <begin position="40"/>
        <end position="66"/>
    </location>
</feature>
<keyword evidence="1" id="KW-0812">Transmembrane</keyword>
<name>A0A6A7ZW53_RHIML</name>
<dbReference type="AlphaFoldDB" id="A0A6A7ZW53"/>